<dbReference type="PANTHER" id="PTHR36707">
    <property type="entry name" value="T20M3.17 PROTEIN"/>
    <property type="match status" value="1"/>
</dbReference>
<dbReference type="OrthoDB" id="773993at2759"/>
<gene>
    <name evidence="2" type="primary">LOC113855982</name>
</gene>
<sequence length="393" mass="44900">MIATGMSLTEKDEIDLRRCIDKRKLSPDNNRRQSSLSVEHQSCFFDSLNVHANEWLAFWLFLVSSSYFLLKKNVNFFRGLKNISNIRTDNDGLDCDAYWGISDLDKASYLHSLLSLEDEDSEWLSDSKLDGCSAENPSTPISYKCDSFTEISDIDTLSYWDSLLSLEGEDNEWISDSKQEVECVLDGFSSPSNEGSWGVEFSPCVSTVSSEDDISVEHLLETADIEEFSGEQPLFWPFEEEFNWNCEEPWSSFCTSPRRGLVLNSISMTSRIKGCEQKCNEDLCSVNSETSRLSMWSKSSAMIVQPLECEGEKVAFKRGEVLSNNKLLSLNTFLDEEYIYSNKDLPLGNEYFALDQELPIETLVGLKEFDGHEGLDWEFNDDVFMMDEILYLQ</sequence>
<evidence type="ECO:0000313" key="1">
    <source>
        <dbReference type="Proteomes" id="UP000694853"/>
    </source>
</evidence>
<dbReference type="Proteomes" id="UP000694853">
    <property type="component" value="Unplaced"/>
</dbReference>
<dbReference type="GeneID" id="113855982"/>
<reference evidence="2" key="2">
    <citation type="submission" date="2025-08" db="UniProtKB">
        <authorList>
            <consortium name="RefSeq"/>
        </authorList>
    </citation>
    <scope>IDENTIFICATION</scope>
    <source>
        <tissue evidence="2">Young leaves</tissue>
    </source>
</reference>
<dbReference type="PANTHER" id="PTHR36707:SF1">
    <property type="entry name" value="T20M3.17 PROTEIN"/>
    <property type="match status" value="1"/>
</dbReference>
<accession>A0A8B8KHW2</accession>
<dbReference type="KEGG" id="aprc:113855982"/>
<dbReference type="RefSeq" id="XP_027343412.1">
    <property type="nucleotide sequence ID" value="XM_027487611.1"/>
</dbReference>
<reference evidence="1" key="1">
    <citation type="journal article" date="2019" name="Toxins">
        <title>Detection of Abrin-Like and Prepropulchellin-Like Toxin Genes and Transcripts Using Whole Genome Sequencing and Full-Length Transcript Sequencing of Abrus precatorius.</title>
        <authorList>
            <person name="Hovde B.T."/>
            <person name="Daligault H.E."/>
            <person name="Hanschen E.R."/>
            <person name="Kunde Y.A."/>
            <person name="Johnson M.B."/>
            <person name="Starkenburg S.R."/>
            <person name="Johnson S.L."/>
        </authorList>
    </citation>
    <scope>NUCLEOTIDE SEQUENCE [LARGE SCALE GENOMIC DNA]</scope>
</reference>
<dbReference type="AlphaFoldDB" id="A0A8B8KHW2"/>
<name>A0A8B8KHW2_ABRPR</name>
<evidence type="ECO:0000313" key="2">
    <source>
        <dbReference type="RefSeq" id="XP_027343412.1"/>
    </source>
</evidence>
<protein>
    <submittedName>
        <fullName evidence="2">Uncharacterized protein LOC113855982</fullName>
    </submittedName>
</protein>
<organism evidence="1 2">
    <name type="scientific">Abrus precatorius</name>
    <name type="common">Indian licorice</name>
    <name type="synonym">Glycine abrus</name>
    <dbReference type="NCBI Taxonomy" id="3816"/>
    <lineage>
        <taxon>Eukaryota</taxon>
        <taxon>Viridiplantae</taxon>
        <taxon>Streptophyta</taxon>
        <taxon>Embryophyta</taxon>
        <taxon>Tracheophyta</taxon>
        <taxon>Spermatophyta</taxon>
        <taxon>Magnoliopsida</taxon>
        <taxon>eudicotyledons</taxon>
        <taxon>Gunneridae</taxon>
        <taxon>Pentapetalae</taxon>
        <taxon>rosids</taxon>
        <taxon>fabids</taxon>
        <taxon>Fabales</taxon>
        <taxon>Fabaceae</taxon>
        <taxon>Papilionoideae</taxon>
        <taxon>50 kb inversion clade</taxon>
        <taxon>NPAAA clade</taxon>
        <taxon>indigoferoid/millettioid clade</taxon>
        <taxon>Abreae</taxon>
        <taxon>Abrus</taxon>
    </lineage>
</organism>
<keyword evidence="1" id="KW-1185">Reference proteome</keyword>
<proteinExistence type="predicted"/>